<dbReference type="GO" id="GO:0016020">
    <property type="term" value="C:membrane"/>
    <property type="evidence" value="ECO:0007669"/>
    <property type="project" value="InterPro"/>
</dbReference>
<dbReference type="EMBL" id="JAEMWV010000010">
    <property type="protein sequence ID" value="MBN8253449.1"/>
    <property type="molecule type" value="Genomic_DNA"/>
</dbReference>
<reference evidence="3" key="1">
    <citation type="submission" date="2020-12" db="EMBL/GenBank/DDBJ databases">
        <title>PHA producing bacteria isolated from mangrove.</title>
        <authorList>
            <person name="Zheng W."/>
            <person name="Yu S."/>
            <person name="Huang Y."/>
        </authorList>
    </citation>
    <scope>NUCLEOTIDE SEQUENCE</scope>
    <source>
        <strain evidence="3">GN22-4</strain>
    </source>
</reference>
<evidence type="ECO:0000259" key="2">
    <source>
        <dbReference type="Pfam" id="PF09648"/>
    </source>
</evidence>
<dbReference type="RefSeq" id="WP_206783032.1">
    <property type="nucleotide sequence ID" value="NZ_JAEMWV010000010.1"/>
</dbReference>
<feature type="domain" description="Regulatory protein YycH-like" evidence="2">
    <location>
        <begin position="39"/>
        <end position="249"/>
    </location>
</feature>
<keyword evidence="1" id="KW-0472">Membrane</keyword>
<organism evidence="3 4">
    <name type="scientific">Priestia flexa</name>
    <dbReference type="NCBI Taxonomy" id="86664"/>
    <lineage>
        <taxon>Bacteria</taxon>
        <taxon>Bacillati</taxon>
        <taxon>Bacillota</taxon>
        <taxon>Bacilli</taxon>
        <taxon>Bacillales</taxon>
        <taxon>Bacillaceae</taxon>
        <taxon>Priestia</taxon>
    </lineage>
</organism>
<feature type="transmembrane region" description="Helical" evidence="1">
    <location>
        <begin position="6"/>
        <end position="26"/>
    </location>
</feature>
<dbReference type="AlphaFoldDB" id="A0A8I1MIR2"/>
<proteinExistence type="predicted"/>
<evidence type="ECO:0000313" key="4">
    <source>
        <dbReference type="Proteomes" id="UP000664578"/>
    </source>
</evidence>
<gene>
    <name evidence="3" type="ORF">JF537_17905</name>
</gene>
<name>A0A8I1MIR2_9BACI</name>
<sequence>MDWNKTKSIFIVTFLVLDLFLIYQFMKKHDQDQYSLFVESSIEDQLAAEGITYTELPKSEKKASSLNANSKRFSENDLKKLKKQKAKLIDEKTIESTLDKPIPVPVKNKTSKLNQFLQDYVLSGNAYTLWKINEDKNTITFYQQYKNKVIYDNENGIVIAHLNDKNEITSYEQTFMENIEPLDDEQEVLAPIKVLENLYLKEELTEKSTVTEVELGYYTFDLPLPSSQVLAPTWHVVVDEDVDYFVNAFEGQLIQKSLK</sequence>
<keyword evidence="1" id="KW-1133">Transmembrane helix</keyword>
<accession>A0A8I1MIR2</accession>
<protein>
    <submittedName>
        <fullName evidence="3">Two-component system regulatory protein YycI</fullName>
    </submittedName>
</protein>
<dbReference type="Pfam" id="PF09648">
    <property type="entry name" value="YycI"/>
    <property type="match status" value="1"/>
</dbReference>
<evidence type="ECO:0000313" key="3">
    <source>
        <dbReference type="EMBL" id="MBN8253449.1"/>
    </source>
</evidence>
<keyword evidence="1" id="KW-0812">Transmembrane</keyword>
<dbReference type="Proteomes" id="UP000664578">
    <property type="component" value="Unassembled WGS sequence"/>
</dbReference>
<comment type="caution">
    <text evidence="3">The sequence shown here is derived from an EMBL/GenBank/DDBJ whole genome shotgun (WGS) entry which is preliminary data.</text>
</comment>
<dbReference type="Gene3D" id="2.40.128.690">
    <property type="entry name" value="YycH protein, domain 3-like"/>
    <property type="match status" value="1"/>
</dbReference>
<dbReference type="InterPro" id="IPR018604">
    <property type="entry name" value="YycI-like"/>
</dbReference>
<evidence type="ECO:0000256" key="1">
    <source>
        <dbReference type="SAM" id="Phobius"/>
    </source>
</evidence>